<evidence type="ECO:0000256" key="1">
    <source>
        <dbReference type="SAM" id="SignalP"/>
    </source>
</evidence>
<dbReference type="GO" id="GO:0005229">
    <property type="term" value="F:intracellularly calcium-gated chloride channel activity"/>
    <property type="evidence" value="ECO:0007669"/>
    <property type="project" value="TreeGrafter"/>
</dbReference>
<dbReference type="AlphaFoldDB" id="A0A8D2ITY3"/>
<accession>A0A8D2ITY3</accession>
<dbReference type="Ensembl" id="ENSVKKT00000003683.1">
    <property type="protein sequence ID" value="ENSVKKP00000003585.1"/>
    <property type="gene ID" value="ENSVKKG00000002747.1"/>
</dbReference>
<reference evidence="3" key="1">
    <citation type="submission" date="2025-08" db="UniProtKB">
        <authorList>
            <consortium name="Ensembl"/>
        </authorList>
    </citation>
    <scope>IDENTIFICATION</scope>
</reference>
<feature type="domain" description="Anoctamin dimerisation" evidence="2">
    <location>
        <begin position="33"/>
        <end position="231"/>
    </location>
</feature>
<sequence>MLQGLKFLLSLIQGNNGAQVGVTEKTSPGGMHFRDSKRKVDYVLAYHYRKCSSQSGGGSPGLLHRPVAIISNGETAKSQPEHPDVEVVDLGPLDPLEEAKREQRDEFERNLMEAGLEIEKDVENKSQGLSFVRIHAPWNVLSREAEFLKIKMPTKKTYEIKEEGGIVKKLSKIWHKLTEPLQPKVPQQNSTRMKNLSYPFAREKIYLYNIQDKDTFFDNATRSRIVSNISKKDPCPNVPTKLI</sequence>
<dbReference type="InterPro" id="IPR032394">
    <property type="entry name" value="Anoct_dimer"/>
</dbReference>
<dbReference type="Proteomes" id="UP000694545">
    <property type="component" value="Unplaced"/>
</dbReference>
<feature type="signal peptide" evidence="1">
    <location>
        <begin position="1"/>
        <end position="17"/>
    </location>
</feature>
<evidence type="ECO:0000313" key="4">
    <source>
        <dbReference type="Proteomes" id="UP000694545"/>
    </source>
</evidence>
<dbReference type="Pfam" id="PF16178">
    <property type="entry name" value="Anoct_dimer"/>
    <property type="match status" value="1"/>
</dbReference>
<keyword evidence="1" id="KW-0732">Signal</keyword>
<dbReference type="PANTHER" id="PTHR12308:SF20">
    <property type="entry name" value="ANOCTAMIN-2"/>
    <property type="match status" value="1"/>
</dbReference>
<feature type="chain" id="PRO_5034549055" evidence="1">
    <location>
        <begin position="18"/>
        <end position="243"/>
    </location>
</feature>
<protein>
    <submittedName>
        <fullName evidence="3">Anoctamin 2</fullName>
    </submittedName>
</protein>
<evidence type="ECO:0000313" key="3">
    <source>
        <dbReference type="Ensembl" id="ENSVKKP00000003585.1"/>
    </source>
</evidence>
<evidence type="ECO:0000259" key="2">
    <source>
        <dbReference type="Pfam" id="PF16178"/>
    </source>
</evidence>
<dbReference type="PANTHER" id="PTHR12308">
    <property type="entry name" value="ANOCTAMIN"/>
    <property type="match status" value="1"/>
</dbReference>
<name>A0A8D2ITY3_VARKO</name>
<reference evidence="3" key="2">
    <citation type="submission" date="2025-09" db="UniProtKB">
        <authorList>
            <consortium name="Ensembl"/>
        </authorList>
    </citation>
    <scope>IDENTIFICATION</scope>
</reference>
<dbReference type="GO" id="GO:0005886">
    <property type="term" value="C:plasma membrane"/>
    <property type="evidence" value="ECO:0007669"/>
    <property type="project" value="TreeGrafter"/>
</dbReference>
<dbReference type="GO" id="GO:0046983">
    <property type="term" value="F:protein dimerization activity"/>
    <property type="evidence" value="ECO:0007669"/>
    <property type="project" value="InterPro"/>
</dbReference>
<proteinExistence type="predicted"/>
<keyword evidence="4" id="KW-1185">Reference proteome</keyword>
<dbReference type="InterPro" id="IPR007632">
    <property type="entry name" value="Anoctamin"/>
</dbReference>
<organism evidence="3 4">
    <name type="scientific">Varanus komodoensis</name>
    <name type="common">Komodo dragon</name>
    <dbReference type="NCBI Taxonomy" id="61221"/>
    <lineage>
        <taxon>Eukaryota</taxon>
        <taxon>Metazoa</taxon>
        <taxon>Chordata</taxon>
        <taxon>Craniata</taxon>
        <taxon>Vertebrata</taxon>
        <taxon>Euteleostomi</taxon>
        <taxon>Lepidosauria</taxon>
        <taxon>Squamata</taxon>
        <taxon>Bifurcata</taxon>
        <taxon>Unidentata</taxon>
        <taxon>Episquamata</taxon>
        <taxon>Toxicofera</taxon>
        <taxon>Anguimorpha</taxon>
        <taxon>Paleoanguimorpha</taxon>
        <taxon>Varanoidea</taxon>
        <taxon>Varanidae</taxon>
        <taxon>Varanus</taxon>
    </lineage>
</organism>